<gene>
    <name evidence="2" type="ORF">GFH32_03240</name>
</gene>
<dbReference type="EMBL" id="CP045652">
    <property type="protein sequence ID" value="QGA25395.1"/>
    <property type="molecule type" value="Genomic_DNA"/>
</dbReference>
<proteinExistence type="predicted"/>
<dbReference type="RefSeq" id="WP_153509718.1">
    <property type="nucleotide sequence ID" value="NZ_CP045652.1"/>
</dbReference>
<feature type="compositionally biased region" description="Basic residues" evidence="1">
    <location>
        <begin position="117"/>
        <end position="128"/>
    </location>
</feature>
<dbReference type="AlphaFoldDB" id="A0A5Q0Q5P6"/>
<keyword evidence="3" id="KW-1185">Reference proteome</keyword>
<organism evidence="2 3">
    <name type="scientific">Sphingobacterium zhuxiongii</name>
    <dbReference type="NCBI Taxonomy" id="2662364"/>
    <lineage>
        <taxon>Bacteria</taxon>
        <taxon>Pseudomonadati</taxon>
        <taxon>Bacteroidota</taxon>
        <taxon>Sphingobacteriia</taxon>
        <taxon>Sphingobacteriales</taxon>
        <taxon>Sphingobacteriaceae</taxon>
        <taxon>Sphingobacterium</taxon>
    </lineage>
</organism>
<dbReference type="Proteomes" id="UP000326921">
    <property type="component" value="Chromosome"/>
</dbReference>
<evidence type="ECO:0000256" key="1">
    <source>
        <dbReference type="SAM" id="MobiDB-lite"/>
    </source>
</evidence>
<sequence>MAAPIKKEIIKKLMEMHFDGVSKKVIATTLSVHLETVKRVVRRELKRASDGVLTKQETYEQIANDRLTMSLSEVSAKYKIGKRQISEVTKDHPLRPRFFKPKPIRRPKEHNKEAKKPKLKPKPTKKKKDVVVIDQSVMQKGHVKLQKNEKILPNRVHKPKKSVPMFDSKNTVLFVDIDDLRNPEEIRSEWRIKQELSLKNLAV</sequence>
<evidence type="ECO:0000313" key="2">
    <source>
        <dbReference type="EMBL" id="QGA25395.1"/>
    </source>
</evidence>
<reference evidence="2 3" key="1">
    <citation type="submission" date="2019-10" db="EMBL/GenBank/DDBJ databases">
        <authorList>
            <person name="Dong K."/>
        </authorList>
    </citation>
    <scope>NUCLEOTIDE SEQUENCE [LARGE SCALE GENOMIC DNA]</scope>
    <source>
        <strain evidence="3">dk4302</strain>
    </source>
</reference>
<evidence type="ECO:0000313" key="3">
    <source>
        <dbReference type="Proteomes" id="UP000326921"/>
    </source>
</evidence>
<protein>
    <submittedName>
        <fullName evidence="2">Uncharacterized protein</fullName>
    </submittedName>
</protein>
<feature type="compositionally biased region" description="Basic residues" evidence="1">
    <location>
        <begin position="95"/>
        <end position="109"/>
    </location>
</feature>
<feature type="region of interest" description="Disordered" evidence="1">
    <location>
        <begin position="91"/>
        <end position="129"/>
    </location>
</feature>
<accession>A0A5Q0Q5P6</accession>
<dbReference type="KEGG" id="sphe:GFH32_03240"/>
<name>A0A5Q0Q5P6_9SPHI</name>